<feature type="transmembrane region" description="Helical" evidence="1">
    <location>
        <begin position="55"/>
        <end position="86"/>
    </location>
</feature>
<evidence type="ECO:0000313" key="2">
    <source>
        <dbReference type="EMBL" id="CAJ0572303.1"/>
    </source>
</evidence>
<sequence>MWYFGGVVLSAILAGAIYVCVFLSIVYENVGRFHIHKNQTHPAESRRTRLLRLQFATVFFLQTLGLFLFIVGPFGFIFLVTMMFQFLARSFSGWLELFWALGGVAPLYVSAHSIMNNLIIILVTKSYREHIFRLFRRYTPKIILVEVSQTG</sequence>
<evidence type="ECO:0008006" key="4">
    <source>
        <dbReference type="Google" id="ProtNLM"/>
    </source>
</evidence>
<evidence type="ECO:0000256" key="1">
    <source>
        <dbReference type="SAM" id="Phobius"/>
    </source>
</evidence>
<gene>
    <name evidence="2" type="ORF">MSPICULIGERA_LOCUS10692</name>
</gene>
<dbReference type="EMBL" id="CATQJA010002595">
    <property type="protein sequence ID" value="CAJ0572303.1"/>
    <property type="molecule type" value="Genomic_DNA"/>
</dbReference>
<keyword evidence="1" id="KW-0472">Membrane</keyword>
<organism evidence="2 3">
    <name type="scientific">Mesorhabditis spiculigera</name>
    <dbReference type="NCBI Taxonomy" id="96644"/>
    <lineage>
        <taxon>Eukaryota</taxon>
        <taxon>Metazoa</taxon>
        <taxon>Ecdysozoa</taxon>
        <taxon>Nematoda</taxon>
        <taxon>Chromadorea</taxon>
        <taxon>Rhabditida</taxon>
        <taxon>Rhabditina</taxon>
        <taxon>Rhabditomorpha</taxon>
        <taxon>Rhabditoidea</taxon>
        <taxon>Rhabditidae</taxon>
        <taxon>Mesorhabditinae</taxon>
        <taxon>Mesorhabditis</taxon>
    </lineage>
</organism>
<reference evidence="2" key="1">
    <citation type="submission" date="2023-06" db="EMBL/GenBank/DDBJ databases">
        <authorList>
            <person name="Delattre M."/>
        </authorList>
    </citation>
    <scope>NUCLEOTIDE SEQUENCE</scope>
    <source>
        <strain evidence="2">AF72</strain>
    </source>
</reference>
<evidence type="ECO:0000313" key="3">
    <source>
        <dbReference type="Proteomes" id="UP001177023"/>
    </source>
</evidence>
<dbReference type="InterPro" id="IPR019428">
    <property type="entry name" value="7TM_GPCR_serpentine_rcpt_Str"/>
</dbReference>
<feature type="transmembrane region" description="Helical" evidence="1">
    <location>
        <begin position="6"/>
        <end position="27"/>
    </location>
</feature>
<comment type="caution">
    <text evidence="2">The sequence shown here is derived from an EMBL/GenBank/DDBJ whole genome shotgun (WGS) entry which is preliminary data.</text>
</comment>
<proteinExistence type="predicted"/>
<protein>
    <recommendedName>
        <fullName evidence="4">G protein-coupled receptor</fullName>
    </recommendedName>
</protein>
<dbReference type="SUPFAM" id="SSF81321">
    <property type="entry name" value="Family A G protein-coupled receptor-like"/>
    <property type="match status" value="1"/>
</dbReference>
<feature type="transmembrane region" description="Helical" evidence="1">
    <location>
        <begin position="98"/>
        <end position="123"/>
    </location>
</feature>
<accession>A0AA36CQR1</accession>
<dbReference type="AlphaFoldDB" id="A0AA36CQR1"/>
<keyword evidence="1" id="KW-1133">Transmembrane helix</keyword>
<dbReference type="Pfam" id="PF10326">
    <property type="entry name" value="7TM_GPCR_Str"/>
    <property type="match status" value="1"/>
</dbReference>
<keyword evidence="3" id="KW-1185">Reference proteome</keyword>
<feature type="non-terminal residue" evidence="2">
    <location>
        <position position="1"/>
    </location>
</feature>
<name>A0AA36CQR1_9BILA</name>
<dbReference type="Proteomes" id="UP001177023">
    <property type="component" value="Unassembled WGS sequence"/>
</dbReference>
<dbReference type="Gene3D" id="1.20.1070.10">
    <property type="entry name" value="Rhodopsin 7-helix transmembrane proteins"/>
    <property type="match status" value="1"/>
</dbReference>
<keyword evidence="1" id="KW-0812">Transmembrane</keyword>